<gene>
    <name evidence="3" type="ORF">FHX59_002350</name>
</gene>
<accession>A0ABR6FMY9</accession>
<dbReference type="GO" id="GO:0016787">
    <property type="term" value="F:hydrolase activity"/>
    <property type="evidence" value="ECO:0007669"/>
    <property type="project" value="UniProtKB-KW"/>
</dbReference>
<dbReference type="GO" id="GO:0016829">
    <property type="term" value="F:lyase activity"/>
    <property type="evidence" value="ECO:0007669"/>
    <property type="project" value="UniProtKB-KW"/>
</dbReference>
<proteinExistence type="predicted"/>
<feature type="domain" description="Aminotransferase class V" evidence="2">
    <location>
        <begin position="68"/>
        <end position="394"/>
    </location>
</feature>
<dbReference type="Gene3D" id="3.40.640.10">
    <property type="entry name" value="Type I PLP-dependent aspartate aminotransferase-like (Major domain)"/>
    <property type="match status" value="1"/>
</dbReference>
<evidence type="ECO:0000313" key="3">
    <source>
        <dbReference type="EMBL" id="MBB2927929.1"/>
    </source>
</evidence>
<dbReference type="InterPro" id="IPR000192">
    <property type="entry name" value="Aminotrans_V_dom"/>
</dbReference>
<protein>
    <submittedName>
        <fullName evidence="3">Selenocysteine lyase/cysteine desulfurase</fullName>
    </submittedName>
</protein>
<dbReference type="EMBL" id="JACHVZ010000006">
    <property type="protein sequence ID" value="MBB2927929.1"/>
    <property type="molecule type" value="Genomic_DNA"/>
</dbReference>
<name>A0ABR6FMY9_9BURK</name>
<dbReference type="PANTHER" id="PTHR43586:SF15">
    <property type="entry name" value="BLR3095 PROTEIN"/>
    <property type="match status" value="1"/>
</dbReference>
<evidence type="ECO:0000313" key="4">
    <source>
        <dbReference type="Proteomes" id="UP000533533"/>
    </source>
</evidence>
<evidence type="ECO:0000259" key="2">
    <source>
        <dbReference type="Pfam" id="PF00266"/>
    </source>
</evidence>
<dbReference type="Proteomes" id="UP000533533">
    <property type="component" value="Unassembled WGS sequence"/>
</dbReference>
<dbReference type="InterPro" id="IPR015421">
    <property type="entry name" value="PyrdxlP-dep_Trfase_major"/>
</dbReference>
<dbReference type="RefSeq" id="WP_110386450.1">
    <property type="nucleotide sequence ID" value="NZ_JACHVZ010000006.1"/>
</dbReference>
<dbReference type="InterPro" id="IPR015422">
    <property type="entry name" value="PyrdxlP-dep_Trfase_small"/>
</dbReference>
<reference evidence="3 4" key="1">
    <citation type="submission" date="2020-08" db="EMBL/GenBank/DDBJ databases">
        <title>Genomic Encyclopedia of Type Strains, Phase IV (KMG-V): Genome sequencing to study the core and pangenomes of soil and plant-associated prokaryotes.</title>
        <authorList>
            <person name="Whitman W."/>
        </authorList>
    </citation>
    <scope>NUCLEOTIDE SEQUENCE [LARGE SCALE GENOMIC DNA]</scope>
    <source>
        <strain evidence="3 4">SRMrh-85</strain>
    </source>
</reference>
<dbReference type="Pfam" id="PF00266">
    <property type="entry name" value="Aminotran_5"/>
    <property type="match status" value="1"/>
</dbReference>
<organism evidence="3 4">
    <name type="scientific">Paraburkholderia silvatlantica</name>
    <dbReference type="NCBI Taxonomy" id="321895"/>
    <lineage>
        <taxon>Bacteria</taxon>
        <taxon>Pseudomonadati</taxon>
        <taxon>Pseudomonadota</taxon>
        <taxon>Betaproteobacteria</taxon>
        <taxon>Burkholderiales</taxon>
        <taxon>Burkholderiaceae</taxon>
        <taxon>Paraburkholderia</taxon>
    </lineage>
</organism>
<dbReference type="PANTHER" id="PTHR43586">
    <property type="entry name" value="CYSTEINE DESULFURASE"/>
    <property type="match status" value="1"/>
</dbReference>
<comment type="caution">
    <text evidence="3">The sequence shown here is derived from an EMBL/GenBank/DDBJ whole genome shotgun (WGS) entry which is preliminary data.</text>
</comment>
<dbReference type="SUPFAM" id="SSF53383">
    <property type="entry name" value="PLP-dependent transferases"/>
    <property type="match status" value="1"/>
</dbReference>
<dbReference type="InterPro" id="IPR015424">
    <property type="entry name" value="PyrdxlP-dep_Trfase"/>
</dbReference>
<keyword evidence="3" id="KW-0456">Lyase</keyword>
<keyword evidence="1" id="KW-0663">Pyridoxal phosphate</keyword>
<keyword evidence="4" id="KW-1185">Reference proteome</keyword>
<dbReference type="Gene3D" id="3.90.1150.10">
    <property type="entry name" value="Aspartate Aminotransferase, domain 1"/>
    <property type="match status" value="1"/>
</dbReference>
<evidence type="ECO:0000256" key="1">
    <source>
        <dbReference type="ARBA" id="ARBA00022898"/>
    </source>
</evidence>
<sequence>MELALEKTMIQNEPSCWHAVRSRFPGAEEGPYLDLSGRSLLFEDGRTALNAHLDALSVGLVDKGALFEAVESTRALFADLIRCEPDEICFTRNVTDGIAAFGTSIEWKRGDTVVICEALEHPANVYPWFGISRKFGIDVRSVASDRGALSLEKIIDAIDSTTRVVAVSAVSFAPGFTFPVAELGAECRRRGVLLLVDAAQAIGVANIDARQWKADAIVASTQKGLMALYGLGFMFVRQEVAETLKPAYLSRFGVDQEGHEAHLGNPSSDAYAPGARRFDVGNYNYPGIVTVAPAIRMLLELGQEQVESYVFGLAREFANRILDLGLPVFGGRPGSHSSQIVTVGSDLGSEHDSTGDHDMLSLYEHLSANRVRLSIRRNLLRFSFHIYNNESDIDTAVAFVAQWIERHGSDARALTRT</sequence>
<keyword evidence="3" id="KW-0378">Hydrolase</keyword>